<dbReference type="GO" id="GO:0005549">
    <property type="term" value="F:odorant binding"/>
    <property type="evidence" value="ECO:0007669"/>
    <property type="project" value="InterPro"/>
</dbReference>
<evidence type="ECO:0000256" key="7">
    <source>
        <dbReference type="ARBA" id="ARBA00023136"/>
    </source>
</evidence>
<evidence type="ECO:0000256" key="4">
    <source>
        <dbReference type="ARBA" id="ARBA00022692"/>
    </source>
</evidence>
<dbReference type="InterPro" id="IPR004117">
    <property type="entry name" value="7tm6_olfct_rcpt"/>
</dbReference>
<proteinExistence type="predicted"/>
<dbReference type="GO" id="GO:0007165">
    <property type="term" value="P:signal transduction"/>
    <property type="evidence" value="ECO:0007669"/>
    <property type="project" value="UniProtKB-KW"/>
</dbReference>
<evidence type="ECO:0000313" key="10">
    <source>
        <dbReference type="EMBL" id="KAK9883108.1"/>
    </source>
</evidence>
<evidence type="ECO:0000256" key="2">
    <source>
        <dbReference type="ARBA" id="ARBA00022475"/>
    </source>
</evidence>
<keyword evidence="2" id="KW-1003">Cell membrane</keyword>
<comment type="subcellular location">
    <subcellularLocation>
        <location evidence="1">Cell membrane</location>
        <topology evidence="1">Multi-pass membrane protein</topology>
    </subcellularLocation>
</comment>
<evidence type="ECO:0000256" key="3">
    <source>
        <dbReference type="ARBA" id="ARBA00022606"/>
    </source>
</evidence>
<evidence type="ECO:0000313" key="11">
    <source>
        <dbReference type="Proteomes" id="UP001431783"/>
    </source>
</evidence>
<keyword evidence="6" id="KW-1133">Transmembrane helix</keyword>
<evidence type="ECO:0000256" key="6">
    <source>
        <dbReference type="ARBA" id="ARBA00022989"/>
    </source>
</evidence>
<dbReference type="Proteomes" id="UP001431783">
    <property type="component" value="Unassembled WGS sequence"/>
</dbReference>
<organism evidence="10 11">
    <name type="scientific">Henosepilachna vigintioctopunctata</name>
    <dbReference type="NCBI Taxonomy" id="420089"/>
    <lineage>
        <taxon>Eukaryota</taxon>
        <taxon>Metazoa</taxon>
        <taxon>Ecdysozoa</taxon>
        <taxon>Arthropoda</taxon>
        <taxon>Hexapoda</taxon>
        <taxon>Insecta</taxon>
        <taxon>Pterygota</taxon>
        <taxon>Neoptera</taxon>
        <taxon>Endopterygota</taxon>
        <taxon>Coleoptera</taxon>
        <taxon>Polyphaga</taxon>
        <taxon>Cucujiformia</taxon>
        <taxon>Coccinelloidea</taxon>
        <taxon>Coccinellidae</taxon>
        <taxon>Epilachninae</taxon>
        <taxon>Epilachnini</taxon>
        <taxon>Henosepilachna</taxon>
    </lineage>
</organism>
<name>A0AAW1UPJ2_9CUCU</name>
<evidence type="ECO:0000256" key="5">
    <source>
        <dbReference type="ARBA" id="ARBA00022725"/>
    </source>
</evidence>
<keyword evidence="9" id="KW-0807">Transducer</keyword>
<keyword evidence="8" id="KW-0675">Receptor</keyword>
<keyword evidence="4" id="KW-0812">Transmembrane</keyword>
<evidence type="ECO:0000256" key="9">
    <source>
        <dbReference type="ARBA" id="ARBA00023224"/>
    </source>
</evidence>
<keyword evidence="3" id="KW-0716">Sensory transduction</keyword>
<evidence type="ECO:0000256" key="8">
    <source>
        <dbReference type="ARBA" id="ARBA00023170"/>
    </source>
</evidence>
<keyword evidence="5" id="KW-0552">Olfaction</keyword>
<dbReference type="PANTHER" id="PTHR21137:SF35">
    <property type="entry name" value="ODORANT RECEPTOR 19A-RELATED"/>
    <property type="match status" value="1"/>
</dbReference>
<dbReference type="Pfam" id="PF02949">
    <property type="entry name" value="7tm_6"/>
    <property type="match status" value="1"/>
</dbReference>
<evidence type="ECO:0000256" key="1">
    <source>
        <dbReference type="ARBA" id="ARBA00004651"/>
    </source>
</evidence>
<accession>A0AAW1UPJ2</accession>
<keyword evidence="11" id="KW-1185">Reference proteome</keyword>
<dbReference type="PANTHER" id="PTHR21137">
    <property type="entry name" value="ODORANT RECEPTOR"/>
    <property type="match status" value="1"/>
</dbReference>
<gene>
    <name evidence="10" type="ORF">WA026_001307</name>
</gene>
<dbReference type="AlphaFoldDB" id="A0AAW1UPJ2"/>
<sequence>MKMLRVAVAEWKANVESEDFRKLIQHHVHILGLVKDISGNYSSILLGDFVLNALSVCFSLFCWTMDGLPPDMEHTTRYLNSVFNFGLSLFLICYAGDKLTDQCEGMTYVIFYKIMNDPLTKNSKFSSFMMMGRSQMRTAISIGGFWDLNMESYYMVMRKCMSFLTFMQALRDGGKKHNGDRSRTSLAF</sequence>
<keyword evidence="7" id="KW-0472">Membrane</keyword>
<reference evidence="10 11" key="1">
    <citation type="submission" date="2023-03" db="EMBL/GenBank/DDBJ databases">
        <title>Genome insight into feeding habits of ladybird beetles.</title>
        <authorList>
            <person name="Li H.-S."/>
            <person name="Huang Y.-H."/>
            <person name="Pang H."/>
        </authorList>
    </citation>
    <scope>NUCLEOTIDE SEQUENCE [LARGE SCALE GENOMIC DNA]</scope>
    <source>
        <strain evidence="10">SYSU_2023b</strain>
        <tissue evidence="10">Whole body</tissue>
    </source>
</reference>
<protein>
    <recommendedName>
        <fullName evidence="12">Odorant receptor</fullName>
    </recommendedName>
</protein>
<comment type="caution">
    <text evidence="10">The sequence shown here is derived from an EMBL/GenBank/DDBJ whole genome shotgun (WGS) entry which is preliminary data.</text>
</comment>
<evidence type="ECO:0008006" key="12">
    <source>
        <dbReference type="Google" id="ProtNLM"/>
    </source>
</evidence>
<dbReference type="GO" id="GO:0005886">
    <property type="term" value="C:plasma membrane"/>
    <property type="evidence" value="ECO:0007669"/>
    <property type="project" value="UniProtKB-SubCell"/>
</dbReference>
<dbReference type="GO" id="GO:0004984">
    <property type="term" value="F:olfactory receptor activity"/>
    <property type="evidence" value="ECO:0007669"/>
    <property type="project" value="InterPro"/>
</dbReference>
<dbReference type="EMBL" id="JARQZJ010000091">
    <property type="protein sequence ID" value="KAK9883108.1"/>
    <property type="molecule type" value="Genomic_DNA"/>
</dbReference>